<dbReference type="PANTHER" id="PTHR43685:SF2">
    <property type="entry name" value="GLYCOSYLTRANSFERASE 2-LIKE DOMAIN-CONTAINING PROTEIN"/>
    <property type="match status" value="1"/>
</dbReference>
<dbReference type="InterPro" id="IPR050834">
    <property type="entry name" value="Glycosyltransf_2"/>
</dbReference>
<dbReference type="PANTHER" id="PTHR43685">
    <property type="entry name" value="GLYCOSYLTRANSFERASE"/>
    <property type="match status" value="1"/>
</dbReference>
<reference evidence="2 3" key="1">
    <citation type="submission" date="2021-03" db="EMBL/GenBank/DDBJ databases">
        <title>Sequencing the genomes of 1000 actinobacteria strains.</title>
        <authorList>
            <person name="Klenk H.-P."/>
        </authorList>
    </citation>
    <scope>NUCLEOTIDE SEQUENCE [LARGE SCALE GENOMIC DNA]</scope>
    <source>
        <strain evidence="2 3">DSM 12936</strain>
    </source>
</reference>
<name>A0ABS4ZBZ3_9ACTN</name>
<dbReference type="Pfam" id="PF00535">
    <property type="entry name" value="Glycos_transf_2"/>
    <property type="match status" value="1"/>
</dbReference>
<evidence type="ECO:0000313" key="3">
    <source>
        <dbReference type="Proteomes" id="UP000758168"/>
    </source>
</evidence>
<feature type="domain" description="Glycosyltransferase 2-like" evidence="1">
    <location>
        <begin position="16"/>
        <end position="146"/>
    </location>
</feature>
<dbReference type="Proteomes" id="UP000758168">
    <property type="component" value="Unassembled WGS sequence"/>
</dbReference>
<dbReference type="InterPro" id="IPR001173">
    <property type="entry name" value="Glyco_trans_2-like"/>
</dbReference>
<proteinExistence type="predicted"/>
<comment type="caution">
    <text evidence="2">The sequence shown here is derived from an EMBL/GenBank/DDBJ whole genome shotgun (WGS) entry which is preliminary data.</text>
</comment>
<dbReference type="EMBL" id="JAGIOB010000001">
    <property type="protein sequence ID" value="MBP2418570.1"/>
    <property type="molecule type" value="Genomic_DNA"/>
</dbReference>
<dbReference type="Gene3D" id="3.90.550.10">
    <property type="entry name" value="Spore Coat Polysaccharide Biosynthesis Protein SpsA, Chain A"/>
    <property type="match status" value="1"/>
</dbReference>
<dbReference type="InterPro" id="IPR029044">
    <property type="entry name" value="Nucleotide-diphossugar_trans"/>
</dbReference>
<keyword evidence="3" id="KW-1185">Reference proteome</keyword>
<sequence>MRFVRPQPLRSTPTVSVVVPCYNYGRYLPALVQGLLDQPQVVVDVLVVDDASPDGSGEVAEELAARHPSVSVLRHPVNRGHIRTYNDGLEQVRGDYVALLSADDLLPPGALTRAVALMEAHPSVGLVYGYARSFSGEAPAPAATVRNWTVWSGSSWLRSSARQARCFISSPEVVMRRAALDQVGLYDPRLPHSGDLDLWLRTALHWDVGRVNGPDQALYRVHEANMHLTTYNGWLTDLVERRTTFGLLFDEHATGRAEVAALRPVVMRRLAVEALRRGLRTHRDGGDAEAVADYRRFALETDAGIGRTVWGRAFDLGPGRGGRWPAASSRRFASRVTHHLAWRRERRYGI</sequence>
<evidence type="ECO:0000313" key="2">
    <source>
        <dbReference type="EMBL" id="MBP2418570.1"/>
    </source>
</evidence>
<gene>
    <name evidence="2" type="ORF">JOF54_003492</name>
</gene>
<dbReference type="SUPFAM" id="SSF53448">
    <property type="entry name" value="Nucleotide-diphospho-sugar transferases"/>
    <property type="match status" value="1"/>
</dbReference>
<accession>A0ABS4ZBZ3</accession>
<organism evidence="2 3">
    <name type="scientific">Microlunatus capsulatus</name>
    <dbReference type="NCBI Taxonomy" id="99117"/>
    <lineage>
        <taxon>Bacteria</taxon>
        <taxon>Bacillati</taxon>
        <taxon>Actinomycetota</taxon>
        <taxon>Actinomycetes</taxon>
        <taxon>Propionibacteriales</taxon>
        <taxon>Propionibacteriaceae</taxon>
        <taxon>Microlunatus</taxon>
    </lineage>
</organism>
<dbReference type="CDD" id="cd00761">
    <property type="entry name" value="Glyco_tranf_GTA_type"/>
    <property type="match status" value="1"/>
</dbReference>
<evidence type="ECO:0000259" key="1">
    <source>
        <dbReference type="Pfam" id="PF00535"/>
    </source>
</evidence>
<dbReference type="RefSeq" id="WP_210058150.1">
    <property type="nucleotide sequence ID" value="NZ_BAAAMH010000001.1"/>
</dbReference>
<protein>
    <submittedName>
        <fullName evidence="2">Glycosyltransferase involved in cell wall biosynthesis</fullName>
    </submittedName>
</protein>